<feature type="transmembrane region" description="Helical" evidence="18">
    <location>
        <begin position="216"/>
        <end position="235"/>
    </location>
</feature>
<evidence type="ECO:0008006" key="21">
    <source>
        <dbReference type="Google" id="ProtNLM"/>
    </source>
</evidence>
<dbReference type="OrthoDB" id="1898221at2759"/>
<evidence type="ECO:0000256" key="14">
    <source>
        <dbReference type="ARBA" id="ARBA00049296"/>
    </source>
</evidence>
<comment type="catalytic activity">
    <reaction evidence="7">
        <text>12-hexadecanoyloxy-octadecanoate + H2O = 12-hydroxyoctadecanoate + hexadecanoate + H(+)</text>
        <dbReference type="Rhea" id="RHEA:52056"/>
        <dbReference type="ChEBI" id="CHEBI:7896"/>
        <dbReference type="ChEBI" id="CHEBI:15377"/>
        <dbReference type="ChEBI" id="CHEBI:15378"/>
        <dbReference type="ChEBI" id="CHEBI:83677"/>
        <dbReference type="ChEBI" id="CHEBI:84201"/>
    </reaction>
    <physiologicalReaction direction="left-to-right" evidence="7">
        <dbReference type="Rhea" id="RHEA:52057"/>
    </physiologicalReaction>
</comment>
<evidence type="ECO:0000256" key="10">
    <source>
        <dbReference type="ARBA" id="ARBA00048680"/>
    </source>
</evidence>
<feature type="transmembrane region" description="Helical" evidence="18">
    <location>
        <begin position="22"/>
        <end position="49"/>
    </location>
</feature>
<comment type="catalytic activity">
    <reaction evidence="15">
        <text>13-(9Z-hexadecenoyloxy)-octadecanoate + H2O = 13-hydroxy-octadecanoate + (9Z)-hexadecenoate + H(+)</text>
        <dbReference type="Rhea" id="RHEA:52076"/>
        <dbReference type="ChEBI" id="CHEBI:15377"/>
        <dbReference type="ChEBI" id="CHEBI:15378"/>
        <dbReference type="ChEBI" id="CHEBI:32372"/>
        <dbReference type="ChEBI" id="CHEBI:136304"/>
        <dbReference type="ChEBI" id="CHEBI:136315"/>
    </reaction>
    <physiologicalReaction direction="left-to-right" evidence="15">
        <dbReference type="Rhea" id="RHEA:52077"/>
    </physiologicalReaction>
</comment>
<comment type="catalytic activity">
    <reaction evidence="11">
        <text>12-(9Z-octadecenoyloxy)-octadecanoate + H2O = 12-hydroxyoctadecanoate + (9Z)-octadecenoate + H(+)</text>
        <dbReference type="Rhea" id="RHEA:52060"/>
        <dbReference type="ChEBI" id="CHEBI:15377"/>
        <dbReference type="ChEBI" id="CHEBI:15378"/>
        <dbReference type="ChEBI" id="CHEBI:30823"/>
        <dbReference type="ChEBI" id="CHEBI:84201"/>
        <dbReference type="ChEBI" id="CHEBI:136302"/>
    </reaction>
    <physiologicalReaction direction="left-to-right" evidence="11">
        <dbReference type="Rhea" id="RHEA:52061"/>
    </physiologicalReaction>
</comment>
<comment type="catalytic activity">
    <reaction evidence="8">
        <text>13-octadecanoyloxy-octadecanoate + H2O = 13-hydroxy-octadecanoate + octadecanoate + H(+)</text>
        <dbReference type="Rhea" id="RHEA:52084"/>
        <dbReference type="ChEBI" id="CHEBI:15377"/>
        <dbReference type="ChEBI" id="CHEBI:15378"/>
        <dbReference type="ChEBI" id="CHEBI:25629"/>
        <dbReference type="ChEBI" id="CHEBI:136304"/>
        <dbReference type="ChEBI" id="CHEBI:136335"/>
    </reaction>
    <physiologicalReaction direction="left-to-right" evidence="8">
        <dbReference type="Rhea" id="RHEA:52085"/>
    </physiologicalReaction>
</comment>
<evidence type="ECO:0000256" key="6">
    <source>
        <dbReference type="ARBA" id="ARBA00023136"/>
    </source>
</evidence>
<evidence type="ECO:0000256" key="4">
    <source>
        <dbReference type="ARBA" id="ARBA00022692"/>
    </source>
</evidence>
<evidence type="ECO:0000256" key="3">
    <source>
        <dbReference type="ARBA" id="ARBA00009300"/>
    </source>
</evidence>
<dbReference type="EMBL" id="OV170231">
    <property type="protein sequence ID" value="CAH0717049.1"/>
    <property type="molecule type" value="Genomic_DNA"/>
</dbReference>
<dbReference type="Proteomes" id="UP000838878">
    <property type="component" value="Chromosome 11"/>
</dbReference>
<proteinExistence type="inferred from homology"/>
<comment type="catalytic activity">
    <reaction evidence="12">
        <text>9-(9Z-octadecenoyloxy)-octadecanoate + H2O = 9-hydroxy-octadecanoate + (9Z)-octadecenoate + H(+)</text>
        <dbReference type="Rhea" id="RHEA:52048"/>
        <dbReference type="ChEBI" id="CHEBI:15377"/>
        <dbReference type="ChEBI" id="CHEBI:15378"/>
        <dbReference type="ChEBI" id="CHEBI:30823"/>
        <dbReference type="ChEBI" id="CHEBI:136282"/>
        <dbReference type="ChEBI" id="CHEBI:136286"/>
    </reaction>
    <physiologicalReaction direction="left-to-right" evidence="12">
        <dbReference type="Rhea" id="RHEA:52049"/>
    </physiologicalReaction>
</comment>
<dbReference type="InterPro" id="IPR006838">
    <property type="entry name" value="ADTRP_AIG1"/>
</dbReference>
<feature type="region of interest" description="Disordered" evidence="17">
    <location>
        <begin position="253"/>
        <end position="274"/>
    </location>
</feature>
<evidence type="ECO:0000256" key="5">
    <source>
        <dbReference type="ARBA" id="ARBA00022989"/>
    </source>
</evidence>
<reference evidence="19" key="1">
    <citation type="submission" date="2021-12" db="EMBL/GenBank/DDBJ databases">
        <authorList>
            <person name="Martin H S."/>
        </authorList>
    </citation>
    <scope>NUCLEOTIDE SEQUENCE</scope>
</reference>
<name>A0A8J9UCP2_9NEOP</name>
<keyword evidence="4 18" id="KW-0812">Transmembrane</keyword>
<sequence length="316" mass="37937">MNDVESQRPLARLKKYFTINRFLRSIFHGFSFVLFVFVLLWGCKIWFTIDEEQSENAILKDLKILTPFFFTNWNFVFQTIFLGISLTHDVLEWLDKDKSSLGEKIKYWRDVIFCGMVVPCTLFVTTMFWCVYAIDRELVFPQIYDQVVPWWFNHCVHTNITIVILVETLLQARRKPTDMKLELILYVVIAIVYAIVYYTIYFTTNRWLYQVFGTMNWWQVCLYQLAIWGMMYIFYRIQFPVNRIFHGKEENVESNEQNEQMDKNDESSIKLNENTKIDDTKENGKVITDLKTPPFSTKSWSIKFRSIKNQFENSRL</sequence>
<evidence type="ECO:0000256" key="16">
    <source>
        <dbReference type="ARBA" id="ARBA00049428"/>
    </source>
</evidence>
<dbReference type="GO" id="GO:0012505">
    <property type="term" value="C:endomembrane system"/>
    <property type="evidence" value="ECO:0007669"/>
    <property type="project" value="UniProtKB-SubCell"/>
</dbReference>
<evidence type="ECO:0000256" key="15">
    <source>
        <dbReference type="ARBA" id="ARBA00049322"/>
    </source>
</evidence>
<feature type="transmembrane region" description="Helical" evidence="18">
    <location>
        <begin position="150"/>
        <end position="171"/>
    </location>
</feature>
<comment type="catalytic activity">
    <reaction evidence="9">
        <text>9-hexadecanoyloxy-octadecanoate + H2O = 9-hydroxy-octadecanoate + hexadecanoate + H(+)</text>
        <dbReference type="Rhea" id="RHEA:52052"/>
        <dbReference type="ChEBI" id="CHEBI:7896"/>
        <dbReference type="ChEBI" id="CHEBI:15377"/>
        <dbReference type="ChEBI" id="CHEBI:15378"/>
        <dbReference type="ChEBI" id="CHEBI:83670"/>
        <dbReference type="ChEBI" id="CHEBI:136286"/>
    </reaction>
    <physiologicalReaction direction="left-to-right" evidence="9">
        <dbReference type="Rhea" id="RHEA:52053"/>
    </physiologicalReaction>
</comment>
<feature type="transmembrane region" description="Helical" evidence="18">
    <location>
        <begin position="111"/>
        <end position="134"/>
    </location>
</feature>
<accession>A0A8J9UCP2</accession>
<evidence type="ECO:0000256" key="13">
    <source>
        <dbReference type="ARBA" id="ARBA00049221"/>
    </source>
</evidence>
<feature type="transmembrane region" description="Helical" evidence="18">
    <location>
        <begin position="69"/>
        <end position="91"/>
    </location>
</feature>
<dbReference type="Pfam" id="PF04750">
    <property type="entry name" value="Far-17a_AIG1"/>
    <property type="match status" value="1"/>
</dbReference>
<evidence type="ECO:0000256" key="7">
    <source>
        <dbReference type="ARBA" id="ARBA00047368"/>
    </source>
</evidence>
<comment type="catalytic activity">
    <reaction evidence="16">
        <text>12-(9Z-hexadecenoyloxy)-octadecanoate + H2O = 12-hydroxyoctadecanoate + (9Z)-hexadecenoate + H(+)</text>
        <dbReference type="Rhea" id="RHEA:52072"/>
        <dbReference type="ChEBI" id="CHEBI:15377"/>
        <dbReference type="ChEBI" id="CHEBI:15378"/>
        <dbReference type="ChEBI" id="CHEBI:32372"/>
        <dbReference type="ChEBI" id="CHEBI:84201"/>
        <dbReference type="ChEBI" id="CHEBI:136312"/>
    </reaction>
    <physiologicalReaction direction="left-to-right" evidence="16">
        <dbReference type="Rhea" id="RHEA:52073"/>
    </physiologicalReaction>
</comment>
<comment type="catalytic activity">
    <reaction evidence="13">
        <text>9-octadecanoyloxy-octadecanoate + H2O = 9-hydroxy-octadecanoate + octadecanoate + H(+)</text>
        <dbReference type="Rhea" id="RHEA:52096"/>
        <dbReference type="ChEBI" id="CHEBI:15377"/>
        <dbReference type="ChEBI" id="CHEBI:15378"/>
        <dbReference type="ChEBI" id="CHEBI:25629"/>
        <dbReference type="ChEBI" id="CHEBI:136286"/>
        <dbReference type="ChEBI" id="CHEBI:136373"/>
    </reaction>
    <physiologicalReaction direction="left-to-right" evidence="13">
        <dbReference type="Rhea" id="RHEA:52097"/>
    </physiologicalReaction>
</comment>
<dbReference type="GO" id="GO:0016020">
    <property type="term" value="C:membrane"/>
    <property type="evidence" value="ECO:0007669"/>
    <property type="project" value="InterPro"/>
</dbReference>
<dbReference type="AlphaFoldDB" id="A0A8J9UCP2"/>
<feature type="transmembrane region" description="Helical" evidence="18">
    <location>
        <begin position="183"/>
        <end position="204"/>
    </location>
</feature>
<keyword evidence="6 18" id="KW-0472">Membrane</keyword>
<comment type="catalytic activity">
    <reaction evidence="1">
        <text>9-(9Z-hexadecenoyloxy)-octadecanoate + H2O = (9Z)-hexadecenoate + 9-hydroxy-octadecanoate + H(+)</text>
        <dbReference type="Rhea" id="RHEA:52068"/>
        <dbReference type="ChEBI" id="CHEBI:15377"/>
        <dbReference type="ChEBI" id="CHEBI:15378"/>
        <dbReference type="ChEBI" id="CHEBI:32372"/>
        <dbReference type="ChEBI" id="CHEBI:136286"/>
        <dbReference type="ChEBI" id="CHEBI:136309"/>
    </reaction>
    <physiologicalReaction direction="left-to-right" evidence="1">
        <dbReference type="Rhea" id="RHEA:52069"/>
    </physiologicalReaction>
</comment>
<feature type="compositionally biased region" description="Basic and acidic residues" evidence="17">
    <location>
        <begin position="260"/>
        <end position="274"/>
    </location>
</feature>
<evidence type="ECO:0000256" key="12">
    <source>
        <dbReference type="ARBA" id="ARBA00048800"/>
    </source>
</evidence>
<gene>
    <name evidence="19" type="ORF">BINO364_LOCUS3696</name>
</gene>
<feature type="non-terminal residue" evidence="19">
    <location>
        <position position="316"/>
    </location>
</feature>
<comment type="catalytic activity">
    <reaction evidence="10">
        <text>12-octadecanoyloxy-octadecanoate + H2O = 12-hydroxyoctadecanoate + octadecanoate + H(+)</text>
        <dbReference type="Rhea" id="RHEA:52080"/>
        <dbReference type="ChEBI" id="CHEBI:15377"/>
        <dbReference type="ChEBI" id="CHEBI:15378"/>
        <dbReference type="ChEBI" id="CHEBI:25629"/>
        <dbReference type="ChEBI" id="CHEBI:84201"/>
        <dbReference type="ChEBI" id="CHEBI:136330"/>
    </reaction>
    <physiologicalReaction direction="left-to-right" evidence="10">
        <dbReference type="Rhea" id="RHEA:52081"/>
    </physiologicalReaction>
</comment>
<comment type="subcellular location">
    <subcellularLocation>
        <location evidence="2">Endomembrane system</location>
        <topology evidence="2">Multi-pass membrane protein</topology>
    </subcellularLocation>
</comment>
<organism evidence="19 20">
    <name type="scientific">Brenthis ino</name>
    <name type="common">lesser marbled fritillary</name>
    <dbReference type="NCBI Taxonomy" id="405034"/>
    <lineage>
        <taxon>Eukaryota</taxon>
        <taxon>Metazoa</taxon>
        <taxon>Ecdysozoa</taxon>
        <taxon>Arthropoda</taxon>
        <taxon>Hexapoda</taxon>
        <taxon>Insecta</taxon>
        <taxon>Pterygota</taxon>
        <taxon>Neoptera</taxon>
        <taxon>Endopterygota</taxon>
        <taxon>Lepidoptera</taxon>
        <taxon>Glossata</taxon>
        <taxon>Ditrysia</taxon>
        <taxon>Papilionoidea</taxon>
        <taxon>Nymphalidae</taxon>
        <taxon>Heliconiinae</taxon>
        <taxon>Argynnini</taxon>
        <taxon>Brenthis</taxon>
    </lineage>
</organism>
<evidence type="ECO:0000256" key="17">
    <source>
        <dbReference type="SAM" id="MobiDB-lite"/>
    </source>
</evidence>
<dbReference type="PANTHER" id="PTHR10989">
    <property type="entry name" value="ANDROGEN-INDUCED PROTEIN 1-RELATED"/>
    <property type="match status" value="1"/>
</dbReference>
<evidence type="ECO:0000256" key="18">
    <source>
        <dbReference type="SAM" id="Phobius"/>
    </source>
</evidence>
<evidence type="ECO:0000256" key="9">
    <source>
        <dbReference type="ARBA" id="ARBA00047863"/>
    </source>
</evidence>
<dbReference type="PANTHER" id="PTHR10989:SF16">
    <property type="entry name" value="AT02829P-RELATED"/>
    <property type="match status" value="1"/>
</dbReference>
<evidence type="ECO:0000256" key="1">
    <source>
        <dbReference type="ARBA" id="ARBA00000923"/>
    </source>
</evidence>
<keyword evidence="5 18" id="KW-1133">Transmembrane helix</keyword>
<evidence type="ECO:0000256" key="8">
    <source>
        <dbReference type="ARBA" id="ARBA00047427"/>
    </source>
</evidence>
<comment type="catalytic activity">
    <reaction evidence="14">
        <text>13-(9Z-octadecenoyloxy)-octadecanoate + H2O = 13-hydroxy-octadecanoate + (9Z)-octadecenoate + H(+)</text>
        <dbReference type="Rhea" id="RHEA:52064"/>
        <dbReference type="ChEBI" id="CHEBI:15377"/>
        <dbReference type="ChEBI" id="CHEBI:15378"/>
        <dbReference type="ChEBI" id="CHEBI:30823"/>
        <dbReference type="ChEBI" id="CHEBI:136303"/>
        <dbReference type="ChEBI" id="CHEBI:136304"/>
    </reaction>
    <physiologicalReaction direction="left-to-right" evidence="14">
        <dbReference type="Rhea" id="RHEA:52065"/>
    </physiologicalReaction>
</comment>
<evidence type="ECO:0000256" key="2">
    <source>
        <dbReference type="ARBA" id="ARBA00004127"/>
    </source>
</evidence>
<comment type="similarity">
    <text evidence="3">Belongs to the AIG1 family.</text>
</comment>
<protein>
    <recommendedName>
        <fullName evidence="21">Androgen-dependent TFPI-regulating protein</fullName>
    </recommendedName>
</protein>
<evidence type="ECO:0000313" key="19">
    <source>
        <dbReference type="EMBL" id="CAH0717049.1"/>
    </source>
</evidence>
<keyword evidence="20" id="KW-1185">Reference proteome</keyword>
<evidence type="ECO:0000313" key="20">
    <source>
        <dbReference type="Proteomes" id="UP000838878"/>
    </source>
</evidence>
<evidence type="ECO:0000256" key="11">
    <source>
        <dbReference type="ARBA" id="ARBA00048701"/>
    </source>
</evidence>